<comment type="caution">
    <text evidence="1">The sequence shown here is derived from an EMBL/GenBank/DDBJ whole genome shotgun (WGS) entry which is preliminary data.</text>
</comment>
<reference evidence="1 3" key="1">
    <citation type="submission" date="2016-02" db="EMBL/GenBank/DDBJ databases">
        <title>Draft genome sequence for Clostridium paradoxum JW-YL-7.</title>
        <authorList>
            <person name="Utturkar S.M."/>
            <person name="Lancaster A."/>
            <person name="Poole F.L."/>
            <person name="Adams M.W."/>
            <person name="Brown S.D."/>
        </authorList>
    </citation>
    <scope>NUCLEOTIDE SEQUENCE [LARGE SCALE GENOMIC DNA]</scope>
    <source>
        <strain evidence="1 3">JW-YL-7</strain>
    </source>
</reference>
<sequence>MKISLEKLLKKEVDTLDLHFCDEIDTINYQGRNFKFTSPVKVDGKIFRAHEGLYLDCNIEFSTIDLCSRCLKEVETSILSHVKGFLVTSEEEIFEEEDTFVYNGDELDFTEIIENAFILNIPSKILCKENCKGICDKCGVNLNEAQCECFKKEENEEFIDPRLSKLKDFFKNS</sequence>
<evidence type="ECO:0000313" key="1">
    <source>
        <dbReference type="EMBL" id="KXZ39620.1"/>
    </source>
</evidence>
<dbReference type="PANTHER" id="PTHR34374:SF1">
    <property type="entry name" value="LARGE RIBOSOMAL RNA SUBUNIT ACCUMULATION PROTEIN YCED HOMOLOG 1, CHLOROPLASTIC"/>
    <property type="match status" value="1"/>
</dbReference>
<dbReference type="PATRIC" id="fig|1121328.3.peg.699"/>
<dbReference type="STRING" id="1121328.JWYL7_0695"/>
<dbReference type="Proteomes" id="UP000323392">
    <property type="component" value="Unassembled WGS sequence"/>
</dbReference>
<evidence type="ECO:0000313" key="4">
    <source>
        <dbReference type="Proteomes" id="UP000323392"/>
    </source>
</evidence>
<proteinExistence type="predicted"/>
<dbReference type="Pfam" id="PF02620">
    <property type="entry name" value="YceD"/>
    <property type="match status" value="1"/>
</dbReference>
<dbReference type="PANTHER" id="PTHR34374">
    <property type="entry name" value="LARGE RIBOSOMAL RNA SUBUNIT ACCUMULATION PROTEIN YCED HOMOLOG 1, CHLOROPLASTIC"/>
    <property type="match status" value="1"/>
</dbReference>
<evidence type="ECO:0000313" key="2">
    <source>
        <dbReference type="EMBL" id="SHK95580.1"/>
    </source>
</evidence>
<reference evidence="2 4" key="2">
    <citation type="submission" date="2016-11" db="EMBL/GenBank/DDBJ databases">
        <authorList>
            <person name="Varghese N."/>
            <person name="Submissions S."/>
        </authorList>
    </citation>
    <scope>NUCLEOTIDE SEQUENCE [LARGE SCALE GENOMIC DNA]</scope>
    <source>
        <strain evidence="2 4">DSM 7308</strain>
    </source>
</reference>
<dbReference type="OrthoDB" id="9790372at2"/>
<evidence type="ECO:0008006" key="5">
    <source>
        <dbReference type="Google" id="ProtNLM"/>
    </source>
</evidence>
<evidence type="ECO:0000313" key="3">
    <source>
        <dbReference type="Proteomes" id="UP000092605"/>
    </source>
</evidence>
<organism evidence="1 3">
    <name type="scientific">Alkalithermobacter thermoalcaliphilus JW-YL-7 = DSM 7308</name>
    <dbReference type="NCBI Taxonomy" id="1121328"/>
    <lineage>
        <taxon>Bacteria</taxon>
        <taxon>Bacillati</taxon>
        <taxon>Bacillota</taxon>
        <taxon>Clostridia</taxon>
        <taxon>Peptostreptococcales</taxon>
        <taxon>Tepidibacteraceae</taxon>
        <taxon>Alkalithermobacter</taxon>
    </lineage>
</organism>
<dbReference type="Proteomes" id="UP000092605">
    <property type="component" value="Unassembled WGS sequence"/>
</dbReference>
<protein>
    <recommendedName>
        <fullName evidence="5">DUF177 domain-containing protein</fullName>
    </recommendedName>
</protein>
<dbReference type="AlphaFoldDB" id="A0A150FRF3"/>
<name>A0A150FRF3_CLOPD</name>
<accession>A0A150FRF3</accession>
<dbReference type="EMBL" id="LSFY01000001">
    <property type="protein sequence ID" value="KXZ39620.1"/>
    <property type="molecule type" value="Genomic_DNA"/>
</dbReference>
<dbReference type="InterPro" id="IPR003772">
    <property type="entry name" value="YceD"/>
</dbReference>
<dbReference type="EMBL" id="FRBG01000008">
    <property type="protein sequence ID" value="SHK95580.1"/>
    <property type="molecule type" value="Genomic_DNA"/>
</dbReference>
<gene>
    <name evidence="1" type="ORF">JWYL7_0695</name>
    <name evidence="2" type="ORF">SAMN05661008_01187</name>
</gene>
<keyword evidence="4" id="KW-1185">Reference proteome</keyword>
<dbReference type="RefSeq" id="WP_066069116.1">
    <property type="nucleotide sequence ID" value="NZ_FRBG01000008.1"/>
</dbReference>